<keyword evidence="2" id="KW-0732">Signal</keyword>
<dbReference type="CDD" id="cd05471">
    <property type="entry name" value="pepsin_like"/>
    <property type="match status" value="1"/>
</dbReference>
<name>A0A811L9M9_9BILA</name>
<dbReference type="Gene3D" id="2.40.70.10">
    <property type="entry name" value="Acid Proteases"/>
    <property type="match status" value="2"/>
</dbReference>
<evidence type="ECO:0000256" key="1">
    <source>
        <dbReference type="ARBA" id="ARBA00007447"/>
    </source>
</evidence>
<dbReference type="EMBL" id="CAJFCW020000005">
    <property type="protein sequence ID" value="CAG9119312.1"/>
    <property type="molecule type" value="Genomic_DNA"/>
</dbReference>
<dbReference type="PANTHER" id="PTHR47966">
    <property type="entry name" value="BETA-SITE APP-CLEAVING ENZYME, ISOFORM A-RELATED"/>
    <property type="match status" value="1"/>
</dbReference>
<dbReference type="PROSITE" id="PS51767">
    <property type="entry name" value="PEPTIDASE_A1"/>
    <property type="match status" value="1"/>
</dbReference>
<dbReference type="PANTHER" id="PTHR47966:SF74">
    <property type="entry name" value="AGR407CP"/>
    <property type="match status" value="1"/>
</dbReference>
<evidence type="ECO:0000256" key="2">
    <source>
        <dbReference type="SAM" id="SignalP"/>
    </source>
</evidence>
<comment type="similarity">
    <text evidence="1">Belongs to the peptidase A1 family.</text>
</comment>
<dbReference type="Proteomes" id="UP000614601">
    <property type="component" value="Unassembled WGS sequence"/>
</dbReference>
<evidence type="ECO:0000259" key="3">
    <source>
        <dbReference type="PROSITE" id="PS51767"/>
    </source>
</evidence>
<dbReference type="SUPFAM" id="SSF50630">
    <property type="entry name" value="Acid proteases"/>
    <property type="match status" value="1"/>
</dbReference>
<dbReference type="EMBL" id="CAJFDH010000005">
    <property type="protein sequence ID" value="CAD5223988.1"/>
    <property type="molecule type" value="Genomic_DNA"/>
</dbReference>
<feature type="chain" id="PRO_5035595412" description="Peptidase A1 domain-containing protein" evidence="2">
    <location>
        <begin position="17"/>
        <end position="342"/>
    </location>
</feature>
<organism evidence="4 5">
    <name type="scientific">Bursaphelenchus okinawaensis</name>
    <dbReference type="NCBI Taxonomy" id="465554"/>
    <lineage>
        <taxon>Eukaryota</taxon>
        <taxon>Metazoa</taxon>
        <taxon>Ecdysozoa</taxon>
        <taxon>Nematoda</taxon>
        <taxon>Chromadorea</taxon>
        <taxon>Rhabditida</taxon>
        <taxon>Tylenchina</taxon>
        <taxon>Tylenchomorpha</taxon>
        <taxon>Aphelenchoidea</taxon>
        <taxon>Aphelenchoididae</taxon>
        <taxon>Bursaphelenchus</taxon>
    </lineage>
</organism>
<gene>
    <name evidence="4" type="ORF">BOKJ2_LOCUS10758</name>
</gene>
<sequence length="342" mass="38199">MRLWLLLGVIIGLTYSQVINLAIRKWYYVVPVKIGTPNQTLYFALDVRTKDFWAYGGLCYEISSKCTKGTLQYFRGHSSSTYQGGVGTQTFNYTDFYYSGNGTVTASTANDKVVIDTIDMGTLNFGLSMSADYAFYKTLNASGVLGFGLGSNTSSSLDWTTVIGGNSYTLRTNDANETATITNGTDSTCASPYHYISLSSTNSSSKWVIPLTGFLFGNVTGGTLTGHTASFTTVNKNIEIPLAQYQPIHDEIVRLYYDFQWSHNLVDCRKRDQLPDLNLTFGGRNYTVTPYQYIRQTPTNYCILRLVPNYQSNEWVLGYPFHQRHCEEYDAGNDRIGLSTPS</sequence>
<evidence type="ECO:0000313" key="5">
    <source>
        <dbReference type="Proteomes" id="UP000614601"/>
    </source>
</evidence>
<evidence type="ECO:0000313" key="4">
    <source>
        <dbReference type="EMBL" id="CAD5223988.1"/>
    </source>
</evidence>
<comment type="caution">
    <text evidence="4">The sequence shown here is derived from an EMBL/GenBank/DDBJ whole genome shotgun (WGS) entry which is preliminary data.</text>
</comment>
<dbReference type="GO" id="GO:0006508">
    <property type="term" value="P:proteolysis"/>
    <property type="evidence" value="ECO:0007669"/>
    <property type="project" value="InterPro"/>
</dbReference>
<dbReference type="Pfam" id="PF00026">
    <property type="entry name" value="Asp"/>
    <property type="match status" value="1"/>
</dbReference>
<dbReference type="InterPro" id="IPR033121">
    <property type="entry name" value="PEPTIDASE_A1"/>
</dbReference>
<dbReference type="OrthoDB" id="5773809at2759"/>
<dbReference type="InterPro" id="IPR034164">
    <property type="entry name" value="Pepsin-like_dom"/>
</dbReference>
<keyword evidence="5" id="KW-1185">Reference proteome</keyword>
<dbReference type="InterPro" id="IPR021109">
    <property type="entry name" value="Peptidase_aspartic_dom_sf"/>
</dbReference>
<dbReference type="GO" id="GO:0004190">
    <property type="term" value="F:aspartic-type endopeptidase activity"/>
    <property type="evidence" value="ECO:0007669"/>
    <property type="project" value="InterPro"/>
</dbReference>
<feature type="domain" description="Peptidase A1" evidence="3">
    <location>
        <begin position="28"/>
        <end position="339"/>
    </location>
</feature>
<reference evidence="4" key="1">
    <citation type="submission" date="2020-09" db="EMBL/GenBank/DDBJ databases">
        <authorList>
            <person name="Kikuchi T."/>
        </authorList>
    </citation>
    <scope>NUCLEOTIDE SEQUENCE</scope>
    <source>
        <strain evidence="4">SH1</strain>
    </source>
</reference>
<protein>
    <recommendedName>
        <fullName evidence="3">Peptidase A1 domain-containing protein</fullName>
    </recommendedName>
</protein>
<dbReference type="Proteomes" id="UP000783686">
    <property type="component" value="Unassembled WGS sequence"/>
</dbReference>
<proteinExistence type="inferred from homology"/>
<feature type="signal peptide" evidence="2">
    <location>
        <begin position="1"/>
        <end position="16"/>
    </location>
</feature>
<accession>A0A811L9M9</accession>
<dbReference type="AlphaFoldDB" id="A0A811L9M9"/>
<dbReference type="InterPro" id="IPR001461">
    <property type="entry name" value="Aspartic_peptidase_A1"/>
</dbReference>